<dbReference type="AlphaFoldDB" id="A0A4U9HRF3"/>
<organism evidence="1 2">
    <name type="scientific">Leclercia adecarboxylata</name>
    <dbReference type="NCBI Taxonomy" id="83655"/>
    <lineage>
        <taxon>Bacteria</taxon>
        <taxon>Pseudomonadati</taxon>
        <taxon>Pseudomonadota</taxon>
        <taxon>Gammaproteobacteria</taxon>
        <taxon>Enterobacterales</taxon>
        <taxon>Enterobacteriaceae</taxon>
        <taxon>Leclercia</taxon>
    </lineage>
</organism>
<dbReference type="Pfam" id="PF11367">
    <property type="entry name" value="Tail_completion_gp17"/>
    <property type="match status" value="1"/>
</dbReference>
<evidence type="ECO:0000313" key="2">
    <source>
        <dbReference type="Proteomes" id="UP000310719"/>
    </source>
</evidence>
<dbReference type="Pfam" id="PF04883">
    <property type="entry name" value="HK97-gp10_like"/>
    <property type="match status" value="1"/>
</dbReference>
<accession>A0A4U9HRF3</accession>
<dbReference type="NCBIfam" id="TIGR01725">
    <property type="entry name" value="phge_HK97_gp10"/>
    <property type="match status" value="1"/>
</dbReference>
<gene>
    <name evidence="1" type="ORF">NCTC13032_02739</name>
</gene>
<evidence type="ECO:0000313" key="1">
    <source>
        <dbReference type="EMBL" id="VTP66840.1"/>
    </source>
</evidence>
<dbReference type="InterPro" id="IPR010064">
    <property type="entry name" value="HK97-gp10_tail"/>
</dbReference>
<protein>
    <submittedName>
        <fullName evidence="1">Phage protein, HK97 gp10 family</fullName>
    </submittedName>
</protein>
<name>A0A4U9HRF3_9ENTR</name>
<reference evidence="1 2" key="1">
    <citation type="submission" date="2019-05" db="EMBL/GenBank/DDBJ databases">
        <authorList>
            <consortium name="Pathogen Informatics"/>
        </authorList>
    </citation>
    <scope>NUCLEOTIDE SEQUENCE [LARGE SCALE GENOMIC DNA]</scope>
    <source>
        <strain evidence="1 2">NCTC13032</strain>
    </source>
</reference>
<proteinExistence type="predicted"/>
<sequence>MISTSLDFSGLADIAKDLETLSRAENNKVLRDATRAGAEVLRQEVEDRAPVLTGKLKKNVVVVTQKGRRRGEIASGVHIQGINPDTGNSDNKMKASNPRNAFYWRFVEIGTSNMPAHPFVRPAFDTRQEEATQAALARMNQAIDEGAGEMTEADIYQRLSALAGGNVFPYVAPQGTTAPWVIYLLPGSVSEDVFCGPAETASTVQVDAWASSIDDARALRVQVKAALSDLHPVGLNEINGYEPDTDFTGPRLKFRSGNKATPSY</sequence>
<dbReference type="EMBL" id="LR590464">
    <property type="protein sequence ID" value="VTP66840.1"/>
    <property type="molecule type" value="Genomic_DNA"/>
</dbReference>
<dbReference type="Proteomes" id="UP000310719">
    <property type="component" value="Chromosome"/>
</dbReference>
<dbReference type="InterPro" id="IPR021508">
    <property type="entry name" value="Gp17-like"/>
</dbReference>